<sequence>MDNNTDMNKDNYKCDKILLNEEFSEALKKTIQEIITRVKYVHYNVTVRKITTGGNNFLGELYEIDIDGETSEKKNENNIFLKRIIQNDDFRIYSIPEVYKKEAFFYKELGKVFDVLQENVNIPAEDRFKMVKSYEETNNEVIILENLTKKNFKTMFRMDVMSIEFAKLSIEQLAKLHGLSFVLQKKRPEYFETKIKTIKQSMVYDDYWNEFVTKTCELSVSKFNDVTKEKISKFFEYSLDKYPKYMNGLHSQIKCLCHGDYKMNNILFKEEDGKITEAIPIDFQQIYFGCPVIDLIYFIYAASDRDFRKQHLYYLKDLYYETLTRFLNYFAIDVSTVCPRDEFEECFKHSLDYALMYTLYMLQMFFVTDDIPDISKDELLEMKIQVDDRFYDRMQGIVDDFIDLGVL</sequence>
<name>A0A8B8HUE8_VANTA</name>
<dbReference type="Gene3D" id="3.90.1200.10">
    <property type="match status" value="1"/>
</dbReference>
<proteinExistence type="predicted"/>
<dbReference type="InterPro" id="IPR015897">
    <property type="entry name" value="CHK_kinase-like"/>
</dbReference>
<dbReference type="SUPFAM" id="SSF56112">
    <property type="entry name" value="Protein kinase-like (PK-like)"/>
    <property type="match status" value="1"/>
</dbReference>
<gene>
    <name evidence="3" type="primary">LOC113394256</name>
</gene>
<evidence type="ECO:0000313" key="2">
    <source>
        <dbReference type="Proteomes" id="UP001652626"/>
    </source>
</evidence>
<protein>
    <submittedName>
        <fullName evidence="3">Uncharacterized protein LOC113394256</fullName>
    </submittedName>
</protein>
<evidence type="ECO:0000259" key="1">
    <source>
        <dbReference type="SMART" id="SM00587"/>
    </source>
</evidence>
<dbReference type="RefSeq" id="XP_026487281.2">
    <property type="nucleotide sequence ID" value="XM_026631496.2"/>
</dbReference>
<dbReference type="OMA" id="MAYINES"/>
<reference evidence="3" key="1">
    <citation type="submission" date="2025-08" db="UniProtKB">
        <authorList>
            <consortium name="RefSeq"/>
        </authorList>
    </citation>
    <scope>IDENTIFICATION</scope>
    <source>
        <tissue evidence="3">Whole body</tissue>
    </source>
</reference>
<dbReference type="Pfam" id="PF02958">
    <property type="entry name" value="EcKL"/>
    <property type="match status" value="1"/>
</dbReference>
<dbReference type="AlphaFoldDB" id="A0A8B8HUE8"/>
<dbReference type="SMART" id="SM00587">
    <property type="entry name" value="CHK"/>
    <property type="match status" value="1"/>
</dbReference>
<accession>A0A8B8HUE8</accession>
<dbReference type="InterPro" id="IPR011009">
    <property type="entry name" value="Kinase-like_dom_sf"/>
</dbReference>
<dbReference type="OrthoDB" id="191037at2759"/>
<feature type="domain" description="CHK kinase-like" evidence="1">
    <location>
        <begin position="142"/>
        <end position="329"/>
    </location>
</feature>
<keyword evidence="2" id="KW-1185">Reference proteome</keyword>
<dbReference type="GeneID" id="113394256"/>
<evidence type="ECO:0000313" key="3">
    <source>
        <dbReference type="RefSeq" id="XP_026487281.2"/>
    </source>
</evidence>
<dbReference type="Proteomes" id="UP001652626">
    <property type="component" value="Chromosome 16"/>
</dbReference>
<dbReference type="PANTHER" id="PTHR11012">
    <property type="entry name" value="PROTEIN KINASE-LIKE DOMAIN-CONTAINING"/>
    <property type="match status" value="1"/>
</dbReference>
<organism evidence="2 3">
    <name type="scientific">Vanessa tameamea</name>
    <name type="common">Kamehameha butterfly</name>
    <dbReference type="NCBI Taxonomy" id="334116"/>
    <lineage>
        <taxon>Eukaryota</taxon>
        <taxon>Metazoa</taxon>
        <taxon>Ecdysozoa</taxon>
        <taxon>Arthropoda</taxon>
        <taxon>Hexapoda</taxon>
        <taxon>Insecta</taxon>
        <taxon>Pterygota</taxon>
        <taxon>Neoptera</taxon>
        <taxon>Endopterygota</taxon>
        <taxon>Lepidoptera</taxon>
        <taxon>Glossata</taxon>
        <taxon>Ditrysia</taxon>
        <taxon>Papilionoidea</taxon>
        <taxon>Nymphalidae</taxon>
        <taxon>Nymphalinae</taxon>
        <taxon>Vanessa</taxon>
    </lineage>
</organism>
<dbReference type="InterPro" id="IPR004119">
    <property type="entry name" value="EcKL"/>
</dbReference>
<dbReference type="PANTHER" id="PTHR11012:SF30">
    <property type="entry name" value="PROTEIN KINASE-LIKE DOMAIN-CONTAINING"/>
    <property type="match status" value="1"/>
</dbReference>